<feature type="non-terminal residue" evidence="2">
    <location>
        <position position="1"/>
    </location>
</feature>
<name>R0KLE4_EXST2</name>
<dbReference type="GeneID" id="19400400"/>
<gene>
    <name evidence="2" type="ORF">SETTUDRAFT_168031</name>
</gene>
<sequence length="190" mass="21972">SSSELSEAINSMFAWYRSADHCYAYLFDVQSSIEEEQFGRSRWFTRGWTLQELLAPRDVVFYSQQWERLGQKSVHTNLISKITEIDAEALIKTSTRRRGGHNPFGSYCVAKRMSWASRRETTRIEDLAYCLLGVFDINMPLLYGEGSRAFHRLQEEIIRRIDDDSILAWGLDPDAASYTSQITVGIQELR</sequence>
<proteinExistence type="predicted"/>
<reference evidence="2 3" key="2">
    <citation type="journal article" date="2013" name="PLoS Genet.">
        <title>Comparative genome structure, secondary metabolite, and effector coding capacity across Cochliobolus pathogens.</title>
        <authorList>
            <person name="Condon B.J."/>
            <person name="Leng Y."/>
            <person name="Wu D."/>
            <person name="Bushley K.E."/>
            <person name="Ohm R.A."/>
            <person name="Otillar R."/>
            <person name="Martin J."/>
            <person name="Schackwitz W."/>
            <person name="Grimwood J."/>
            <person name="MohdZainudin N."/>
            <person name="Xue C."/>
            <person name="Wang R."/>
            <person name="Manning V.A."/>
            <person name="Dhillon B."/>
            <person name="Tu Z.J."/>
            <person name="Steffenson B.J."/>
            <person name="Salamov A."/>
            <person name="Sun H."/>
            <person name="Lowry S."/>
            <person name="LaButti K."/>
            <person name="Han J."/>
            <person name="Copeland A."/>
            <person name="Lindquist E."/>
            <person name="Barry K."/>
            <person name="Schmutz J."/>
            <person name="Baker S.E."/>
            <person name="Ciuffetti L.M."/>
            <person name="Grigoriev I.V."/>
            <person name="Zhong S."/>
            <person name="Turgeon B.G."/>
        </authorList>
    </citation>
    <scope>NUCLEOTIDE SEQUENCE [LARGE SCALE GENOMIC DNA]</scope>
    <source>
        <strain evidence="3">28A</strain>
    </source>
</reference>
<dbReference type="PANTHER" id="PTHR10622">
    <property type="entry name" value="HET DOMAIN-CONTAINING PROTEIN"/>
    <property type="match status" value="1"/>
</dbReference>
<evidence type="ECO:0000313" key="3">
    <source>
        <dbReference type="Proteomes" id="UP000016935"/>
    </source>
</evidence>
<keyword evidence="3" id="KW-1185">Reference proteome</keyword>
<organism evidence="2 3">
    <name type="scientific">Exserohilum turcicum (strain 28A)</name>
    <name type="common">Northern leaf blight fungus</name>
    <name type="synonym">Setosphaeria turcica</name>
    <dbReference type="NCBI Taxonomy" id="671987"/>
    <lineage>
        <taxon>Eukaryota</taxon>
        <taxon>Fungi</taxon>
        <taxon>Dikarya</taxon>
        <taxon>Ascomycota</taxon>
        <taxon>Pezizomycotina</taxon>
        <taxon>Dothideomycetes</taxon>
        <taxon>Pleosporomycetidae</taxon>
        <taxon>Pleosporales</taxon>
        <taxon>Pleosporineae</taxon>
        <taxon>Pleosporaceae</taxon>
        <taxon>Exserohilum</taxon>
    </lineage>
</organism>
<dbReference type="Proteomes" id="UP000016935">
    <property type="component" value="Unassembled WGS sequence"/>
</dbReference>
<dbReference type="HOGENOM" id="CLU_000288_138_0_1"/>
<dbReference type="OrthoDB" id="674604at2759"/>
<dbReference type="eggNOG" id="KOG4177">
    <property type="taxonomic scope" value="Eukaryota"/>
</dbReference>
<evidence type="ECO:0000313" key="2">
    <source>
        <dbReference type="EMBL" id="EOA88782.1"/>
    </source>
</evidence>
<dbReference type="STRING" id="671987.R0KLE4"/>
<dbReference type="RefSeq" id="XP_008023452.1">
    <property type="nucleotide sequence ID" value="XM_008025261.1"/>
</dbReference>
<dbReference type="EMBL" id="KB908526">
    <property type="protein sequence ID" value="EOA88782.1"/>
    <property type="molecule type" value="Genomic_DNA"/>
</dbReference>
<protein>
    <recommendedName>
        <fullName evidence="1">DUF8212 domain-containing protein</fullName>
    </recommendedName>
</protein>
<feature type="domain" description="DUF8212" evidence="1">
    <location>
        <begin position="148"/>
        <end position="170"/>
    </location>
</feature>
<dbReference type="InterPro" id="IPR058525">
    <property type="entry name" value="DUF8212"/>
</dbReference>
<dbReference type="Pfam" id="PF26640">
    <property type="entry name" value="DUF8212"/>
    <property type="match status" value="1"/>
</dbReference>
<dbReference type="PANTHER" id="PTHR10622:SF10">
    <property type="entry name" value="HET DOMAIN-CONTAINING PROTEIN"/>
    <property type="match status" value="1"/>
</dbReference>
<evidence type="ECO:0000259" key="1">
    <source>
        <dbReference type="Pfam" id="PF26640"/>
    </source>
</evidence>
<accession>R0KLE4</accession>
<reference evidence="2 3" key="1">
    <citation type="journal article" date="2012" name="PLoS Pathog.">
        <title>Diverse lifestyles and strategies of plant pathogenesis encoded in the genomes of eighteen Dothideomycetes fungi.</title>
        <authorList>
            <person name="Ohm R.A."/>
            <person name="Feau N."/>
            <person name="Henrissat B."/>
            <person name="Schoch C.L."/>
            <person name="Horwitz B.A."/>
            <person name="Barry K.W."/>
            <person name="Condon B.J."/>
            <person name="Copeland A.C."/>
            <person name="Dhillon B."/>
            <person name="Glaser F."/>
            <person name="Hesse C.N."/>
            <person name="Kosti I."/>
            <person name="LaButti K."/>
            <person name="Lindquist E.A."/>
            <person name="Lucas S."/>
            <person name="Salamov A.A."/>
            <person name="Bradshaw R.E."/>
            <person name="Ciuffetti L."/>
            <person name="Hamelin R.C."/>
            <person name="Kema G.H.J."/>
            <person name="Lawrence C."/>
            <person name="Scott J.A."/>
            <person name="Spatafora J.W."/>
            <person name="Turgeon B.G."/>
            <person name="de Wit P.J.G.M."/>
            <person name="Zhong S."/>
            <person name="Goodwin S.B."/>
            <person name="Grigoriev I.V."/>
        </authorList>
    </citation>
    <scope>NUCLEOTIDE SEQUENCE [LARGE SCALE GENOMIC DNA]</scope>
    <source>
        <strain evidence="3">28A</strain>
    </source>
</reference>
<dbReference type="AlphaFoldDB" id="R0KLE4"/>